<sequence length="148" mass="16612">MYLHPPKIFNKKPKLHHHQQPPDRLKIQSLATKTPPLSMNKNPNFLPHSLQGMSLELSIMDMDDKLVAKGNVSLSTMEMDDILVAKVNCTTRLEGEIKFLDNNIAYQTILSSVLVLKNEKGTKAMGSKTEARNVQPKKHVVSQSIAQK</sequence>
<evidence type="ECO:0000313" key="3">
    <source>
        <dbReference type="Proteomes" id="UP000215914"/>
    </source>
</evidence>
<evidence type="ECO:0000313" key="2">
    <source>
        <dbReference type="EMBL" id="OTG23231.1"/>
    </source>
</evidence>
<evidence type="ECO:0000256" key="1">
    <source>
        <dbReference type="SAM" id="MobiDB-lite"/>
    </source>
</evidence>
<keyword evidence="3" id="KW-1185">Reference proteome</keyword>
<feature type="region of interest" description="Disordered" evidence="1">
    <location>
        <begin position="125"/>
        <end position="148"/>
    </location>
</feature>
<name>A0A251ULP4_HELAN</name>
<gene>
    <name evidence="2" type="ORF">HannXRQ_Chr06g0180131</name>
</gene>
<dbReference type="Proteomes" id="UP000215914">
    <property type="component" value="Chromosome 6"/>
</dbReference>
<dbReference type="EMBL" id="CM007895">
    <property type="protein sequence ID" value="OTG23231.1"/>
    <property type="molecule type" value="Genomic_DNA"/>
</dbReference>
<dbReference type="InParanoid" id="A0A251ULP4"/>
<reference evidence="3" key="1">
    <citation type="journal article" date="2017" name="Nature">
        <title>The sunflower genome provides insights into oil metabolism, flowering and Asterid evolution.</title>
        <authorList>
            <person name="Badouin H."/>
            <person name="Gouzy J."/>
            <person name="Grassa C.J."/>
            <person name="Murat F."/>
            <person name="Staton S.E."/>
            <person name="Cottret L."/>
            <person name="Lelandais-Briere C."/>
            <person name="Owens G.L."/>
            <person name="Carrere S."/>
            <person name="Mayjonade B."/>
            <person name="Legrand L."/>
            <person name="Gill N."/>
            <person name="Kane N.C."/>
            <person name="Bowers J.E."/>
            <person name="Hubner S."/>
            <person name="Bellec A."/>
            <person name="Berard A."/>
            <person name="Berges H."/>
            <person name="Blanchet N."/>
            <person name="Boniface M.C."/>
            <person name="Brunel D."/>
            <person name="Catrice O."/>
            <person name="Chaidir N."/>
            <person name="Claudel C."/>
            <person name="Donnadieu C."/>
            <person name="Faraut T."/>
            <person name="Fievet G."/>
            <person name="Helmstetter N."/>
            <person name="King M."/>
            <person name="Knapp S.J."/>
            <person name="Lai Z."/>
            <person name="Le Paslier M.C."/>
            <person name="Lippi Y."/>
            <person name="Lorenzon L."/>
            <person name="Mandel J.R."/>
            <person name="Marage G."/>
            <person name="Marchand G."/>
            <person name="Marquand E."/>
            <person name="Bret-Mestries E."/>
            <person name="Morien E."/>
            <person name="Nambeesan S."/>
            <person name="Nguyen T."/>
            <person name="Pegot-Espagnet P."/>
            <person name="Pouilly N."/>
            <person name="Raftis F."/>
            <person name="Sallet E."/>
            <person name="Schiex T."/>
            <person name="Thomas J."/>
            <person name="Vandecasteele C."/>
            <person name="Vares D."/>
            <person name="Vear F."/>
            <person name="Vautrin S."/>
            <person name="Crespi M."/>
            <person name="Mangin B."/>
            <person name="Burke J.M."/>
            <person name="Salse J."/>
            <person name="Munos S."/>
            <person name="Vincourt P."/>
            <person name="Rieseberg L.H."/>
            <person name="Langlade N.B."/>
        </authorList>
    </citation>
    <scope>NUCLEOTIDE SEQUENCE [LARGE SCALE GENOMIC DNA]</scope>
    <source>
        <strain evidence="3">cv. SF193</strain>
    </source>
</reference>
<accession>A0A251ULP4</accession>
<protein>
    <submittedName>
        <fullName evidence="2">Uncharacterized protein</fullName>
    </submittedName>
</protein>
<dbReference type="AlphaFoldDB" id="A0A251ULP4"/>
<organism evidence="2 3">
    <name type="scientific">Helianthus annuus</name>
    <name type="common">Common sunflower</name>
    <dbReference type="NCBI Taxonomy" id="4232"/>
    <lineage>
        <taxon>Eukaryota</taxon>
        <taxon>Viridiplantae</taxon>
        <taxon>Streptophyta</taxon>
        <taxon>Embryophyta</taxon>
        <taxon>Tracheophyta</taxon>
        <taxon>Spermatophyta</taxon>
        <taxon>Magnoliopsida</taxon>
        <taxon>eudicotyledons</taxon>
        <taxon>Gunneridae</taxon>
        <taxon>Pentapetalae</taxon>
        <taxon>asterids</taxon>
        <taxon>campanulids</taxon>
        <taxon>Asterales</taxon>
        <taxon>Asteraceae</taxon>
        <taxon>Asteroideae</taxon>
        <taxon>Heliantheae alliance</taxon>
        <taxon>Heliantheae</taxon>
        <taxon>Helianthus</taxon>
    </lineage>
</organism>
<proteinExistence type="predicted"/>